<dbReference type="Pfam" id="PF01381">
    <property type="entry name" value="HTH_3"/>
    <property type="match status" value="1"/>
</dbReference>
<dbReference type="Gene3D" id="1.10.260.40">
    <property type="entry name" value="lambda repressor-like DNA-binding domains"/>
    <property type="match status" value="1"/>
</dbReference>
<name>H6U8P2_AVIPA</name>
<evidence type="ECO:0000259" key="1">
    <source>
        <dbReference type="PROSITE" id="PS50943"/>
    </source>
</evidence>
<reference evidence="2" key="1">
    <citation type="submission" date="2011-08" db="EMBL/GenBank/DDBJ databases">
        <title>Identification of pro-phages and pro-phage like genetic features within Avibacterium paragallinarum.</title>
        <authorList>
            <person name="Roodt Y."/>
            <person name="Albertyn J."/>
            <person name="Bragg R.R."/>
        </authorList>
    </citation>
    <scope>NUCLEOTIDE SEQUENCE</scope>
    <source>
        <strain evidence="2">Modesto</strain>
    </source>
</reference>
<proteinExistence type="predicted"/>
<evidence type="ECO:0000313" key="2">
    <source>
        <dbReference type="EMBL" id="AFA45140.1"/>
    </source>
</evidence>
<dbReference type="Proteomes" id="UP000254465">
    <property type="component" value="Unassembled WGS sequence"/>
</dbReference>
<sequence>MNKIAAFRKAANLTQADMAKHLNKTQGAIGHYELGIRQPSIETAKQIVQVLNEHGLTCSLDDVFPVGG</sequence>
<dbReference type="PROSITE" id="PS50943">
    <property type="entry name" value="HTH_CROC1"/>
    <property type="match status" value="1"/>
</dbReference>
<dbReference type="RefSeq" id="WP_017807328.1">
    <property type="nucleotide sequence ID" value="NZ_CP051636.1"/>
</dbReference>
<reference evidence="3 4" key="2">
    <citation type="submission" date="2018-06" db="EMBL/GenBank/DDBJ databases">
        <authorList>
            <consortium name="Pathogen Informatics"/>
            <person name="Doyle S."/>
        </authorList>
    </citation>
    <scope>NUCLEOTIDE SEQUENCE [LARGE SCALE GENOMIC DNA]</scope>
    <source>
        <strain evidence="3 4">NCTC11296</strain>
    </source>
</reference>
<dbReference type="EMBL" id="UGHK01000002">
    <property type="protein sequence ID" value="STO72263.1"/>
    <property type="molecule type" value="Genomic_DNA"/>
</dbReference>
<feature type="domain" description="HTH cro/C1-type" evidence="1">
    <location>
        <begin position="4"/>
        <end position="63"/>
    </location>
</feature>
<organism evidence="2">
    <name type="scientific">Avibacterium paragallinarum</name>
    <name type="common">Haemophilus gallinarum</name>
    <dbReference type="NCBI Taxonomy" id="728"/>
    <lineage>
        <taxon>Bacteria</taxon>
        <taxon>Pseudomonadati</taxon>
        <taxon>Pseudomonadota</taxon>
        <taxon>Gammaproteobacteria</taxon>
        <taxon>Pasteurellales</taxon>
        <taxon>Pasteurellaceae</taxon>
        <taxon>Avibacterium</taxon>
    </lineage>
</organism>
<dbReference type="InterPro" id="IPR001387">
    <property type="entry name" value="Cro/C1-type_HTH"/>
</dbReference>
<dbReference type="AlphaFoldDB" id="H6U8P2"/>
<dbReference type="SMART" id="SM00530">
    <property type="entry name" value="HTH_XRE"/>
    <property type="match status" value="1"/>
</dbReference>
<dbReference type="InterPro" id="IPR010982">
    <property type="entry name" value="Lambda_DNA-bd_dom_sf"/>
</dbReference>
<protein>
    <submittedName>
        <fullName evidence="2 3">Cro/CI family transcriptional regulator</fullName>
    </submittedName>
</protein>
<dbReference type="SUPFAM" id="SSF47413">
    <property type="entry name" value="lambda repressor-like DNA-binding domains"/>
    <property type="match status" value="1"/>
</dbReference>
<accession>H6U8P2</accession>
<evidence type="ECO:0000313" key="4">
    <source>
        <dbReference type="Proteomes" id="UP000254465"/>
    </source>
</evidence>
<gene>
    <name evidence="3" type="ORF">NCTC11296_02187</name>
</gene>
<dbReference type="EMBL" id="JN627910">
    <property type="protein sequence ID" value="AFA45140.1"/>
    <property type="molecule type" value="Genomic_DNA"/>
</dbReference>
<dbReference type="CDD" id="cd00093">
    <property type="entry name" value="HTH_XRE"/>
    <property type="match status" value="1"/>
</dbReference>
<dbReference type="GO" id="GO:0003677">
    <property type="term" value="F:DNA binding"/>
    <property type="evidence" value="ECO:0007669"/>
    <property type="project" value="InterPro"/>
</dbReference>
<evidence type="ECO:0000313" key="3">
    <source>
        <dbReference type="EMBL" id="STO72263.1"/>
    </source>
</evidence>